<evidence type="ECO:0000313" key="2">
    <source>
        <dbReference type="Proteomes" id="UP001500928"/>
    </source>
</evidence>
<reference evidence="2" key="1">
    <citation type="journal article" date="2019" name="Int. J. Syst. Evol. Microbiol.">
        <title>The Global Catalogue of Microorganisms (GCM) 10K type strain sequencing project: providing services to taxonomists for standard genome sequencing and annotation.</title>
        <authorList>
            <consortium name="The Broad Institute Genomics Platform"/>
            <consortium name="The Broad Institute Genome Sequencing Center for Infectious Disease"/>
            <person name="Wu L."/>
            <person name="Ma J."/>
        </authorList>
    </citation>
    <scope>NUCLEOTIDE SEQUENCE [LARGE SCALE GENOMIC DNA]</scope>
    <source>
        <strain evidence="2">JCM 17979</strain>
    </source>
</reference>
<dbReference type="PANTHER" id="PTHR11941">
    <property type="entry name" value="ENOYL-COA HYDRATASE-RELATED"/>
    <property type="match status" value="1"/>
</dbReference>
<dbReference type="InterPro" id="IPR029045">
    <property type="entry name" value="ClpP/crotonase-like_dom_sf"/>
</dbReference>
<evidence type="ECO:0000313" key="1">
    <source>
        <dbReference type="EMBL" id="GAA4793677.1"/>
    </source>
</evidence>
<accession>A0ABP9BF28</accession>
<sequence length="262" mass="27072">MTDDSPVLLDRGPGPVVTLTLDRPARLNALGPETVAALDAALDDLGDARVLVLTGRGRAFSAGGDLEAVAAMARERGLDDGAGTAAFHAAISALLRRLELLPIPVVAAVNGIAVAGGLELACACDVVLATASAVFGDGHANYGLLPAGGGSVRLPRRVGASRAKYLMFTGETVPAATMRDWGLVAEVVPDDELPAAAERLAARLASRSADGLRRMKELVDRGLETGVDEALAHEQAVAAEHVGAPDYREGLAAFREKRAPRF</sequence>
<dbReference type="RefSeq" id="WP_345416745.1">
    <property type="nucleotide sequence ID" value="NZ_BAABHO010000024.1"/>
</dbReference>
<dbReference type="InterPro" id="IPR001753">
    <property type="entry name" value="Enoyl-CoA_hydra/iso"/>
</dbReference>
<gene>
    <name evidence="1" type="ORF">GCM10023200_31940</name>
</gene>
<dbReference type="EMBL" id="BAABHO010000024">
    <property type="protein sequence ID" value="GAA4793677.1"/>
    <property type="molecule type" value="Genomic_DNA"/>
</dbReference>
<dbReference type="Gene3D" id="3.90.226.10">
    <property type="entry name" value="2-enoyl-CoA Hydratase, Chain A, domain 1"/>
    <property type="match status" value="1"/>
</dbReference>
<comment type="caution">
    <text evidence="1">The sequence shown here is derived from an EMBL/GenBank/DDBJ whole genome shotgun (WGS) entry which is preliminary data.</text>
</comment>
<dbReference type="CDD" id="cd06558">
    <property type="entry name" value="crotonase-like"/>
    <property type="match status" value="1"/>
</dbReference>
<dbReference type="Proteomes" id="UP001500928">
    <property type="component" value="Unassembled WGS sequence"/>
</dbReference>
<keyword evidence="2" id="KW-1185">Reference proteome</keyword>
<name>A0ABP9BF28_9PSEU</name>
<protein>
    <submittedName>
        <fullName evidence="1">Enoyl-CoA hydratase/isomerase family protein</fullName>
    </submittedName>
</protein>
<organism evidence="1 2">
    <name type="scientific">Actinomycetospora chlora</name>
    <dbReference type="NCBI Taxonomy" id="663608"/>
    <lineage>
        <taxon>Bacteria</taxon>
        <taxon>Bacillati</taxon>
        <taxon>Actinomycetota</taxon>
        <taxon>Actinomycetes</taxon>
        <taxon>Pseudonocardiales</taxon>
        <taxon>Pseudonocardiaceae</taxon>
        <taxon>Actinomycetospora</taxon>
    </lineage>
</organism>
<dbReference type="Pfam" id="PF00378">
    <property type="entry name" value="ECH_1"/>
    <property type="match status" value="1"/>
</dbReference>
<dbReference type="PANTHER" id="PTHR11941:SF54">
    <property type="entry name" value="ENOYL-COA HYDRATASE, MITOCHONDRIAL"/>
    <property type="match status" value="1"/>
</dbReference>
<proteinExistence type="predicted"/>
<dbReference type="SUPFAM" id="SSF52096">
    <property type="entry name" value="ClpP/crotonase"/>
    <property type="match status" value="1"/>
</dbReference>